<sequence>MPELLTPTTERHDAWLACHREWGHGVHEDGFAIKPEDDVESVEGFAAWVARLHSLPAARAWWIVEGDEVQGGIVLRHVTNETTLRLGHAGYGIRPSARGRGLARWALGQIRLHARAAGLDRLLLVCLDDNVGSITTIERNGGILEEVVDDPHGRLRRYWIDADDDITELSPPHTAH</sequence>
<dbReference type="SUPFAM" id="SSF55729">
    <property type="entry name" value="Acyl-CoA N-acyltransferases (Nat)"/>
    <property type="match status" value="1"/>
</dbReference>
<reference evidence="2 3" key="1">
    <citation type="submission" date="2016-10" db="EMBL/GenBank/DDBJ databases">
        <authorList>
            <person name="de Groot N.N."/>
        </authorList>
    </citation>
    <scope>NUCLEOTIDE SEQUENCE [LARGE SCALE GENOMIC DNA]</scope>
    <source>
        <strain evidence="2 3">CGMCC 1.11156</strain>
    </source>
</reference>
<dbReference type="RefSeq" id="WP_091116908.1">
    <property type="nucleotide sequence ID" value="NZ_BKAF01000027.1"/>
</dbReference>
<dbReference type="EMBL" id="FOQG01000021">
    <property type="protein sequence ID" value="SFJ23426.1"/>
    <property type="molecule type" value="Genomic_DNA"/>
</dbReference>
<dbReference type="PROSITE" id="PS51186">
    <property type="entry name" value="GNAT"/>
    <property type="match status" value="1"/>
</dbReference>
<feature type="domain" description="N-acetyltransferase" evidence="1">
    <location>
        <begin position="17"/>
        <end position="163"/>
    </location>
</feature>
<dbReference type="Gene3D" id="3.40.630.30">
    <property type="match status" value="1"/>
</dbReference>
<evidence type="ECO:0000313" key="3">
    <source>
        <dbReference type="Proteomes" id="UP000198649"/>
    </source>
</evidence>
<dbReference type="Pfam" id="PF13302">
    <property type="entry name" value="Acetyltransf_3"/>
    <property type="match status" value="1"/>
</dbReference>
<dbReference type="GO" id="GO:0016747">
    <property type="term" value="F:acyltransferase activity, transferring groups other than amino-acyl groups"/>
    <property type="evidence" value="ECO:0007669"/>
    <property type="project" value="InterPro"/>
</dbReference>
<dbReference type="AlphaFoldDB" id="A0A1I3PR07"/>
<gene>
    <name evidence="2" type="ORF">SAMN05216561_12159</name>
</gene>
<proteinExistence type="predicted"/>
<dbReference type="STRING" id="1005945.SAMN05216561_12159"/>
<dbReference type="PANTHER" id="PTHR39173:SF1">
    <property type="entry name" value="ACETYLTRANSFERASE"/>
    <property type="match status" value="1"/>
</dbReference>
<keyword evidence="2" id="KW-0808">Transferase</keyword>
<dbReference type="InterPro" id="IPR000182">
    <property type="entry name" value="GNAT_dom"/>
</dbReference>
<protein>
    <submittedName>
        <fullName evidence="2">Predicted acetyltransferase</fullName>
    </submittedName>
</protein>
<keyword evidence="3" id="KW-1185">Reference proteome</keyword>
<dbReference type="OrthoDB" id="9797989at2"/>
<dbReference type="InterPro" id="IPR016181">
    <property type="entry name" value="Acyl_CoA_acyltransferase"/>
</dbReference>
<dbReference type="PANTHER" id="PTHR39173">
    <property type="entry name" value="ACETYLTRANSFERASE"/>
    <property type="match status" value="1"/>
</dbReference>
<name>A0A1I3PR07_9ACTN</name>
<organism evidence="2 3">
    <name type="scientific">Nocardioides psychrotolerans</name>
    <dbReference type="NCBI Taxonomy" id="1005945"/>
    <lineage>
        <taxon>Bacteria</taxon>
        <taxon>Bacillati</taxon>
        <taxon>Actinomycetota</taxon>
        <taxon>Actinomycetes</taxon>
        <taxon>Propionibacteriales</taxon>
        <taxon>Nocardioidaceae</taxon>
        <taxon>Nocardioides</taxon>
    </lineage>
</organism>
<dbReference type="Proteomes" id="UP000198649">
    <property type="component" value="Unassembled WGS sequence"/>
</dbReference>
<dbReference type="CDD" id="cd04301">
    <property type="entry name" value="NAT_SF"/>
    <property type="match status" value="1"/>
</dbReference>
<evidence type="ECO:0000259" key="1">
    <source>
        <dbReference type="PROSITE" id="PS51186"/>
    </source>
</evidence>
<accession>A0A1I3PR07</accession>
<evidence type="ECO:0000313" key="2">
    <source>
        <dbReference type="EMBL" id="SFJ23426.1"/>
    </source>
</evidence>